<evidence type="ECO:0000313" key="9">
    <source>
        <dbReference type="EMBL" id="KAJ6736600.1"/>
    </source>
</evidence>
<dbReference type="PANTHER" id="PTHR21461">
    <property type="entry name" value="GLYCOSYLTRANSFERASE FAMILY 92 PROTEIN"/>
    <property type="match status" value="1"/>
</dbReference>
<dbReference type="GO" id="GO:0016020">
    <property type="term" value="C:membrane"/>
    <property type="evidence" value="ECO:0007669"/>
    <property type="project" value="UniProtKB-SubCell"/>
</dbReference>
<comment type="caution">
    <text evidence="9">The sequence shown here is derived from an EMBL/GenBank/DDBJ whole genome shotgun (WGS) entry which is preliminary data.</text>
</comment>
<dbReference type="GO" id="GO:0005737">
    <property type="term" value="C:cytoplasm"/>
    <property type="evidence" value="ECO:0007669"/>
    <property type="project" value="TreeGrafter"/>
</dbReference>
<keyword evidence="7" id="KW-0472">Membrane</keyword>
<evidence type="ECO:0000256" key="5">
    <source>
        <dbReference type="ARBA" id="ARBA00022692"/>
    </source>
</evidence>
<comment type="similarity">
    <text evidence="2 8">Belongs to the glycosyltransferase 92 family.</text>
</comment>
<protein>
    <recommendedName>
        <fullName evidence="8">Glycosyltransferase family 92 protein</fullName>
        <ecNumber evidence="8">2.4.1.-</ecNumber>
    </recommendedName>
</protein>
<keyword evidence="3 8" id="KW-0328">Glycosyltransferase</keyword>
<reference evidence="9" key="2">
    <citation type="journal article" date="2023" name="Int. J. Mol. Sci.">
        <title>De Novo Assembly and Annotation of 11 Diverse Shrub Willow (Salix) Genomes Reveals Novel Gene Organization in Sex-Linked Regions.</title>
        <authorList>
            <person name="Hyden B."/>
            <person name="Feng K."/>
            <person name="Yates T.B."/>
            <person name="Jawdy S."/>
            <person name="Cereghino C."/>
            <person name="Smart L.B."/>
            <person name="Muchero W."/>
        </authorList>
    </citation>
    <scope>NUCLEOTIDE SEQUENCE [LARGE SCALE GENOMIC DNA]</scope>
    <source>
        <tissue evidence="9">Shoot tip</tissue>
    </source>
</reference>
<dbReference type="GO" id="GO:0016757">
    <property type="term" value="F:glycosyltransferase activity"/>
    <property type="evidence" value="ECO:0007669"/>
    <property type="project" value="UniProtKB-UniRule"/>
</dbReference>
<dbReference type="InterPro" id="IPR008166">
    <property type="entry name" value="Glyco_transf_92"/>
</dbReference>
<keyword evidence="6" id="KW-1133">Transmembrane helix</keyword>
<dbReference type="OrthoDB" id="2526284at2759"/>
<keyword evidence="4 8" id="KW-0808">Transferase</keyword>
<dbReference type="PANTHER" id="PTHR21461:SF56">
    <property type="entry name" value="GALACTAN BETA-1,4-GALACTOSYLTRANSFERASE GALS1"/>
    <property type="match status" value="1"/>
</dbReference>
<proteinExistence type="inferred from homology"/>
<evidence type="ECO:0000256" key="8">
    <source>
        <dbReference type="RuleBase" id="RU366017"/>
    </source>
</evidence>
<organism evidence="9 10">
    <name type="scientific">Salix viminalis</name>
    <name type="common">Common osier</name>
    <name type="synonym">Basket willow</name>
    <dbReference type="NCBI Taxonomy" id="40686"/>
    <lineage>
        <taxon>Eukaryota</taxon>
        <taxon>Viridiplantae</taxon>
        <taxon>Streptophyta</taxon>
        <taxon>Embryophyta</taxon>
        <taxon>Tracheophyta</taxon>
        <taxon>Spermatophyta</taxon>
        <taxon>Magnoliopsida</taxon>
        <taxon>eudicotyledons</taxon>
        <taxon>Gunneridae</taxon>
        <taxon>Pentapetalae</taxon>
        <taxon>rosids</taxon>
        <taxon>fabids</taxon>
        <taxon>Malpighiales</taxon>
        <taxon>Salicaceae</taxon>
        <taxon>Saliceae</taxon>
        <taxon>Salix</taxon>
    </lineage>
</organism>
<name>A0A9Q0UVQ8_SALVM</name>
<evidence type="ECO:0000256" key="6">
    <source>
        <dbReference type="ARBA" id="ARBA00022989"/>
    </source>
</evidence>
<comment type="subcellular location">
    <subcellularLocation>
        <location evidence="1">Membrane</location>
        <topology evidence="1">Single-pass membrane protein</topology>
    </subcellularLocation>
</comment>
<evidence type="ECO:0000256" key="2">
    <source>
        <dbReference type="ARBA" id="ARBA00007647"/>
    </source>
</evidence>
<dbReference type="AlphaFoldDB" id="A0A9Q0UVQ8"/>
<gene>
    <name evidence="9" type="ORF">OIU85_018747</name>
</gene>
<keyword evidence="10" id="KW-1185">Reference proteome</keyword>
<sequence length="495" mass="56529">MRKDCQPPSSGATVSKLPACFETKPLVATLLALTLVMLLWNLPPYYQNLLSTTTRPSCSAPEATVSLSNTSSSFTRTSLSDQKYLSSSSSSSSNADPNKRVFQAYGNAAALFVQMGAYRGGPTTFAVVGLASKPIHVFGRPWYKCEWISNNGSSIRAKAYKMLPDWGYGRVYTVVVVNCSFPVNPNRDNAGGRLMLNAYYDESQRKYEKLTALEELPGSYNESKFHPPYQYEYLYCGSSLYGNLSASRIREWMAYHAWFFGPSSHFVFHDAGGVSPEVRAALDPWVRAGRATIQDIRGQAEFDGYYYNQFLVVNDCLHRYRYSANWTFYFDVDEYIYLPEGNALESVLRDFSNYTQFTIEQNPMSSALCFNDSTQDYPRQWGFEKLLFRESRSGIRRDRKYAIQARNAYATGVHMSENVIGKTLHQTETKIRYYHYHNSIQVMGELCREFLPLSAKKNVTWYNKLPYVFDDNMKKLASTIKEFERNTIGNVQVYS</sequence>
<dbReference type="Proteomes" id="UP001151529">
    <property type="component" value="Chromosome 5"/>
</dbReference>
<evidence type="ECO:0000256" key="7">
    <source>
        <dbReference type="ARBA" id="ARBA00023136"/>
    </source>
</evidence>
<reference evidence="9" key="1">
    <citation type="submission" date="2022-11" db="EMBL/GenBank/DDBJ databases">
        <authorList>
            <person name="Hyden B.L."/>
            <person name="Feng K."/>
            <person name="Yates T."/>
            <person name="Jawdy S."/>
            <person name="Smart L.B."/>
            <person name="Muchero W."/>
        </authorList>
    </citation>
    <scope>NUCLEOTIDE SEQUENCE</scope>
    <source>
        <tissue evidence="9">Shoot tip</tissue>
    </source>
</reference>
<evidence type="ECO:0000313" key="10">
    <source>
        <dbReference type="Proteomes" id="UP001151529"/>
    </source>
</evidence>
<dbReference type="EMBL" id="JAPFFL010000003">
    <property type="protein sequence ID" value="KAJ6736600.1"/>
    <property type="molecule type" value="Genomic_DNA"/>
</dbReference>
<evidence type="ECO:0000256" key="3">
    <source>
        <dbReference type="ARBA" id="ARBA00022676"/>
    </source>
</evidence>
<evidence type="ECO:0000256" key="4">
    <source>
        <dbReference type="ARBA" id="ARBA00022679"/>
    </source>
</evidence>
<evidence type="ECO:0000256" key="1">
    <source>
        <dbReference type="ARBA" id="ARBA00004167"/>
    </source>
</evidence>
<accession>A0A9Q0UVQ8</accession>
<keyword evidence="5" id="KW-0812">Transmembrane</keyword>
<dbReference type="EC" id="2.4.1.-" evidence="8"/>
<dbReference type="Pfam" id="PF01697">
    <property type="entry name" value="Glyco_transf_92"/>
    <property type="match status" value="1"/>
</dbReference>